<dbReference type="EMBL" id="HE793032">
    <property type="protein sequence ID" value="CCG56371.1"/>
    <property type="molecule type" value="Genomic_DNA"/>
</dbReference>
<name>K0JJT4_BRAPL</name>
<dbReference type="PATRIC" id="fig|1161918.5.peg.198"/>
<evidence type="ECO:0000313" key="1">
    <source>
        <dbReference type="EMBL" id="CCG56371.1"/>
    </source>
</evidence>
<reference evidence="1 2" key="1">
    <citation type="journal article" date="2012" name="BMC Genomics">
        <title>Comparative genomics of Brachyspira pilosicoli strains: genome rearrangements, reductions and correlation of genetic compliment with phenotypic diversity.</title>
        <authorList>
            <person name="Mappley L.J."/>
            <person name="Black M.L."/>
            <person name="Abuoun M."/>
            <person name="Darby A.C."/>
            <person name="Woodward M.J."/>
            <person name="Parkhill J."/>
            <person name="Turner A.K."/>
            <person name="Bellgard M.I."/>
            <person name="La T."/>
            <person name="Phillips N.D."/>
            <person name="La Ragione R.M."/>
            <person name="Hampson D.J."/>
        </authorList>
    </citation>
    <scope>NUCLEOTIDE SEQUENCE [LARGE SCALE GENOMIC DNA]</scope>
    <source>
        <strain evidence="1">WesB</strain>
    </source>
</reference>
<dbReference type="RefSeq" id="WP_014932749.1">
    <property type="nucleotide sequence ID" value="NC_018604.1"/>
</dbReference>
<dbReference type="KEGG" id="bpw:WESB_0901"/>
<sequence length="45" mass="5142">MKKLILILFLFSLCLYGQNNNKSKVSDKLIDYVNEGNIKGGNYCE</sequence>
<organism evidence="1 2">
    <name type="scientific">Brachyspira pilosicoli WesB</name>
    <dbReference type="NCBI Taxonomy" id="1161918"/>
    <lineage>
        <taxon>Bacteria</taxon>
        <taxon>Pseudomonadati</taxon>
        <taxon>Spirochaetota</taxon>
        <taxon>Spirochaetia</taxon>
        <taxon>Brachyspirales</taxon>
        <taxon>Brachyspiraceae</taxon>
        <taxon>Brachyspira</taxon>
    </lineage>
</organism>
<dbReference type="AlphaFoldDB" id="K0JJT4"/>
<accession>K0JJT4</accession>
<protein>
    <submittedName>
        <fullName evidence="1">Unclassified</fullName>
    </submittedName>
</protein>
<evidence type="ECO:0000313" key="2">
    <source>
        <dbReference type="Proteomes" id="UP000003759"/>
    </source>
</evidence>
<dbReference type="HOGENOM" id="CLU_3196873_0_0_12"/>
<gene>
    <name evidence="1" type="ORF">WESB_0901</name>
</gene>
<proteinExistence type="predicted"/>
<dbReference type="Proteomes" id="UP000003759">
    <property type="component" value="Chromosome"/>
</dbReference>